<dbReference type="OMA" id="HEYQDED"/>
<evidence type="ECO:0000256" key="1">
    <source>
        <dbReference type="SAM" id="MobiDB-lite"/>
    </source>
</evidence>
<reference evidence="2" key="2">
    <citation type="submission" date="2021-03" db="UniProtKB">
        <authorList>
            <consortium name="EnsemblPlants"/>
        </authorList>
    </citation>
    <scope>IDENTIFICATION</scope>
</reference>
<accession>A0A803P5C3</accession>
<feature type="compositionally biased region" description="Polar residues" evidence="1">
    <location>
        <begin position="1"/>
        <end position="16"/>
    </location>
</feature>
<evidence type="ECO:0000313" key="3">
    <source>
        <dbReference type="Proteomes" id="UP000596661"/>
    </source>
</evidence>
<protein>
    <recommendedName>
        <fullName evidence="4">Retrotransposon gag domain-containing protein</fullName>
    </recommendedName>
</protein>
<dbReference type="PANTHER" id="PTHR37610">
    <property type="entry name" value="CCHC-TYPE DOMAIN-CONTAINING PROTEIN"/>
    <property type="match status" value="1"/>
</dbReference>
<dbReference type="Gramene" id="evm.model.03.1452">
    <property type="protein sequence ID" value="cds.evm.model.03.1452"/>
    <property type="gene ID" value="evm.TU.03.1452"/>
</dbReference>
<keyword evidence="3" id="KW-1185">Reference proteome</keyword>
<sequence>MARGGRTQTHTRNNEAGENVNRFEVLDEHNKFPSNDSRTLLARNKIKFVVGRLPAPDKDNENYESWIRCNNLEKFHQKNAPRIFKVKRSMQTLTQGSNDVTYYYTKLKGLWDLLQEYRPQPDCTCGAMKTIHEYQDEDKVLEFLIGLNESYLNAQSQILFQDPLPNVNKAYASII</sequence>
<dbReference type="AlphaFoldDB" id="A0A803P5C3"/>
<reference evidence="2" key="1">
    <citation type="submission" date="2018-11" db="EMBL/GenBank/DDBJ databases">
        <authorList>
            <person name="Grassa J C."/>
        </authorList>
    </citation>
    <scope>NUCLEOTIDE SEQUENCE [LARGE SCALE GENOMIC DNA]</scope>
</reference>
<dbReference type="EnsemblPlants" id="evm.model.03.1452">
    <property type="protein sequence ID" value="cds.evm.model.03.1452"/>
    <property type="gene ID" value="evm.TU.03.1452"/>
</dbReference>
<feature type="region of interest" description="Disordered" evidence="1">
    <location>
        <begin position="1"/>
        <end position="20"/>
    </location>
</feature>
<proteinExistence type="predicted"/>
<evidence type="ECO:0000313" key="2">
    <source>
        <dbReference type="EnsemblPlants" id="cds.evm.model.03.1452"/>
    </source>
</evidence>
<evidence type="ECO:0008006" key="4">
    <source>
        <dbReference type="Google" id="ProtNLM"/>
    </source>
</evidence>
<name>A0A803P5C3_CANSA</name>
<organism evidence="2 3">
    <name type="scientific">Cannabis sativa</name>
    <name type="common">Hemp</name>
    <name type="synonym">Marijuana</name>
    <dbReference type="NCBI Taxonomy" id="3483"/>
    <lineage>
        <taxon>Eukaryota</taxon>
        <taxon>Viridiplantae</taxon>
        <taxon>Streptophyta</taxon>
        <taxon>Embryophyta</taxon>
        <taxon>Tracheophyta</taxon>
        <taxon>Spermatophyta</taxon>
        <taxon>Magnoliopsida</taxon>
        <taxon>eudicotyledons</taxon>
        <taxon>Gunneridae</taxon>
        <taxon>Pentapetalae</taxon>
        <taxon>rosids</taxon>
        <taxon>fabids</taxon>
        <taxon>Rosales</taxon>
        <taxon>Cannabaceae</taxon>
        <taxon>Cannabis</taxon>
    </lineage>
</organism>
<dbReference type="EMBL" id="UZAU01000304">
    <property type="status" value="NOT_ANNOTATED_CDS"/>
    <property type="molecule type" value="Genomic_DNA"/>
</dbReference>
<dbReference type="PANTHER" id="PTHR37610:SF97">
    <property type="entry name" value="RETROTRANSPOSON GAG DOMAIN-CONTAINING PROTEIN"/>
    <property type="match status" value="1"/>
</dbReference>
<dbReference type="Proteomes" id="UP000596661">
    <property type="component" value="Chromosome 3"/>
</dbReference>